<dbReference type="PROSITE" id="PS00941">
    <property type="entry name" value="CARBOXYLESTERASE_B_2"/>
    <property type="match status" value="1"/>
</dbReference>
<evidence type="ECO:0000256" key="1">
    <source>
        <dbReference type="ARBA" id="ARBA00005964"/>
    </source>
</evidence>
<comment type="similarity">
    <text evidence="1 3">Belongs to the type-B carboxylesterase/lipase family.</text>
</comment>
<evidence type="ECO:0000256" key="3">
    <source>
        <dbReference type="RuleBase" id="RU361235"/>
    </source>
</evidence>
<evidence type="ECO:0000256" key="2">
    <source>
        <dbReference type="ARBA" id="ARBA00022801"/>
    </source>
</evidence>
<name>A0A918RMR5_9SPHN</name>
<keyword evidence="2 3" id="KW-0378">Hydrolase</keyword>
<dbReference type="PANTHER" id="PTHR43918">
    <property type="entry name" value="ACETYLCHOLINESTERASE"/>
    <property type="match status" value="1"/>
</dbReference>
<dbReference type="AlphaFoldDB" id="A0A918RMR5"/>
<reference evidence="5" key="2">
    <citation type="submission" date="2020-09" db="EMBL/GenBank/DDBJ databases">
        <authorList>
            <person name="Sun Q."/>
            <person name="Kim S."/>
        </authorList>
    </citation>
    <scope>NUCLEOTIDE SEQUENCE</scope>
    <source>
        <strain evidence="5">KCTC 32422</strain>
    </source>
</reference>
<feature type="chain" id="PRO_5038153915" description="Carboxylic ester hydrolase" evidence="3">
    <location>
        <begin position="24"/>
        <end position="531"/>
    </location>
</feature>
<dbReference type="SUPFAM" id="SSF53474">
    <property type="entry name" value="alpha/beta-Hydrolases"/>
    <property type="match status" value="1"/>
</dbReference>
<reference evidence="5" key="1">
    <citation type="journal article" date="2014" name="Int. J. Syst. Evol. Microbiol.">
        <title>Complete genome sequence of Corynebacterium casei LMG S-19264T (=DSM 44701T), isolated from a smear-ripened cheese.</title>
        <authorList>
            <consortium name="US DOE Joint Genome Institute (JGI-PGF)"/>
            <person name="Walter F."/>
            <person name="Albersmeier A."/>
            <person name="Kalinowski J."/>
            <person name="Ruckert C."/>
        </authorList>
    </citation>
    <scope>NUCLEOTIDE SEQUENCE</scope>
    <source>
        <strain evidence="5">KCTC 32422</strain>
    </source>
</reference>
<evidence type="ECO:0000313" key="5">
    <source>
        <dbReference type="EMBL" id="GHA01140.1"/>
    </source>
</evidence>
<evidence type="ECO:0000313" key="6">
    <source>
        <dbReference type="Proteomes" id="UP000634139"/>
    </source>
</evidence>
<feature type="domain" description="Carboxylesterase type B" evidence="4">
    <location>
        <begin position="25"/>
        <end position="492"/>
    </location>
</feature>
<keyword evidence="3" id="KW-0732">Signal</keyword>
<dbReference type="GO" id="GO:0052689">
    <property type="term" value="F:carboxylic ester hydrolase activity"/>
    <property type="evidence" value="ECO:0007669"/>
    <property type="project" value="TreeGrafter"/>
</dbReference>
<comment type="caution">
    <text evidence="5">The sequence shown here is derived from an EMBL/GenBank/DDBJ whole genome shotgun (WGS) entry which is preliminary data.</text>
</comment>
<dbReference type="InterPro" id="IPR050654">
    <property type="entry name" value="AChE-related_enzymes"/>
</dbReference>
<dbReference type="Gene3D" id="3.40.50.1820">
    <property type="entry name" value="alpha/beta hydrolase"/>
    <property type="match status" value="1"/>
</dbReference>
<dbReference type="InterPro" id="IPR002018">
    <property type="entry name" value="CarbesteraseB"/>
</dbReference>
<dbReference type="InterPro" id="IPR019826">
    <property type="entry name" value="Carboxylesterase_B_AS"/>
</dbReference>
<protein>
    <recommendedName>
        <fullName evidence="3">Carboxylic ester hydrolase</fullName>
        <ecNumber evidence="3">3.1.1.-</ecNumber>
    </recommendedName>
</protein>
<dbReference type="InterPro" id="IPR019819">
    <property type="entry name" value="Carboxylesterase_B_CS"/>
</dbReference>
<keyword evidence="6" id="KW-1185">Reference proteome</keyword>
<proteinExistence type="inferred from homology"/>
<dbReference type="InterPro" id="IPR029058">
    <property type="entry name" value="AB_hydrolase_fold"/>
</dbReference>
<dbReference type="PANTHER" id="PTHR43918:SF4">
    <property type="entry name" value="CARBOXYLIC ESTER HYDROLASE"/>
    <property type="match status" value="1"/>
</dbReference>
<dbReference type="PROSITE" id="PS00122">
    <property type="entry name" value="CARBOXYLESTERASE_B_1"/>
    <property type="match status" value="1"/>
</dbReference>
<dbReference type="EC" id="3.1.1.-" evidence="3"/>
<dbReference type="EMBL" id="BMZD01000005">
    <property type="protein sequence ID" value="GHA01140.1"/>
    <property type="molecule type" value="Genomic_DNA"/>
</dbReference>
<feature type="signal peptide" evidence="3">
    <location>
        <begin position="1"/>
        <end position="23"/>
    </location>
</feature>
<evidence type="ECO:0000259" key="4">
    <source>
        <dbReference type="Pfam" id="PF00135"/>
    </source>
</evidence>
<organism evidence="5 6">
    <name type="scientific">Novosphingobium arvoryzae</name>
    <dbReference type="NCBI Taxonomy" id="1256514"/>
    <lineage>
        <taxon>Bacteria</taxon>
        <taxon>Pseudomonadati</taxon>
        <taxon>Pseudomonadota</taxon>
        <taxon>Alphaproteobacteria</taxon>
        <taxon>Sphingomonadales</taxon>
        <taxon>Sphingomonadaceae</taxon>
        <taxon>Novosphingobium</taxon>
    </lineage>
</organism>
<sequence length="531" mass="55494">MEAAVRFALVFAGVLASAQPVLAGPVVRLDGGAVQGKVSGAVEAFLGVPYAAPPVGPLRWRAPQPAASWTGTRDATRFAPACYQGIAQPWGPYSQEFIAQPPLSEDCLTLNVWKPAGVKRRLPVLVYIHGGAFSGGAGHVPVYDGAALAARGAVVITINYRVGVLGFMAHPGLSAEAPGKTSGNYGLLDQVAALEWVRANAARFGGDPGNVTVAGESAGAASVNYLQVMPAAKGLFHRAISFSGASMAIDMPPLARSEAAGQALAERLGAASVEALRQVPADQLIAATAVVPVPGGAPPRLVHVPNLDGVVLPADPDRPAAPRITRVPLLTGFNAEEMIDFSVRTPAAFEQAVRRRYGDFADRLLALYPHADAAQATQANADLARDRYMAGLVLWAQARPKAARDPIYLYRHDQPYPAVRGQQGWGAFHSSGLPYVFGTIGLGDRAFGAADRAVSRHWQDVIVAFARSGNPALPGRPWGAVRAGTTQVMAFGQIQGANPAMAPAMRPAVSTPERLAAWRAYAAAGGRLGLM</sequence>
<dbReference type="Proteomes" id="UP000634139">
    <property type="component" value="Unassembled WGS sequence"/>
</dbReference>
<gene>
    <name evidence="5" type="ORF">GCM10011617_22310</name>
</gene>
<accession>A0A918RMR5</accession>
<dbReference type="Pfam" id="PF00135">
    <property type="entry name" value="COesterase"/>
    <property type="match status" value="1"/>
</dbReference>